<feature type="region of interest" description="Disordered" evidence="1">
    <location>
        <begin position="1"/>
        <end position="22"/>
    </location>
</feature>
<dbReference type="EMBL" id="JACCCO010000004">
    <property type="protein sequence ID" value="NYF44652.1"/>
    <property type="molecule type" value="Genomic_DNA"/>
</dbReference>
<dbReference type="NCBIfam" id="TIGR04186">
    <property type="entry name" value="GRASP_targ"/>
    <property type="match status" value="1"/>
</dbReference>
<accession>A0A852V4J5</accession>
<feature type="compositionally biased region" description="Gly residues" evidence="1">
    <location>
        <begin position="61"/>
        <end position="70"/>
    </location>
</feature>
<proteinExistence type="predicted"/>
<evidence type="ECO:0000256" key="1">
    <source>
        <dbReference type="SAM" id="MobiDB-lite"/>
    </source>
</evidence>
<dbReference type="Proteomes" id="UP000576393">
    <property type="component" value="Unassembled WGS sequence"/>
</dbReference>
<evidence type="ECO:0000313" key="2">
    <source>
        <dbReference type="EMBL" id="NYF44652.1"/>
    </source>
</evidence>
<gene>
    <name evidence="2" type="ORF">HDA43_006894</name>
</gene>
<dbReference type="Pfam" id="PF14408">
    <property type="entry name" value="Actino_peptide"/>
    <property type="match status" value="1"/>
</dbReference>
<dbReference type="AlphaFoldDB" id="A0A852V4J5"/>
<feature type="region of interest" description="Disordered" evidence="1">
    <location>
        <begin position="44"/>
        <end position="81"/>
    </location>
</feature>
<organism evidence="2 3">
    <name type="scientific">Streptosporangium sandarakinum</name>
    <dbReference type="NCBI Taxonomy" id="1260955"/>
    <lineage>
        <taxon>Bacteria</taxon>
        <taxon>Bacillati</taxon>
        <taxon>Actinomycetota</taxon>
        <taxon>Actinomycetes</taxon>
        <taxon>Streptosporangiales</taxon>
        <taxon>Streptosporangiaceae</taxon>
        <taxon>Streptosporangium</taxon>
    </lineage>
</organism>
<dbReference type="InterPro" id="IPR026496">
    <property type="entry name" value="GRASP_targ"/>
</dbReference>
<dbReference type="InterPro" id="IPR025843">
    <property type="entry name" value="Actino_peptide"/>
</dbReference>
<evidence type="ECO:0000313" key="3">
    <source>
        <dbReference type="Proteomes" id="UP000576393"/>
    </source>
</evidence>
<dbReference type="RefSeq" id="WP_179829139.1">
    <property type="nucleotide sequence ID" value="NZ_JACCCO010000004.1"/>
</dbReference>
<name>A0A852V4J5_9ACTN</name>
<protein>
    <submittedName>
        <fullName evidence="2">Putative ATP-grasp target RiPP</fullName>
    </submittedName>
</protein>
<keyword evidence="3" id="KW-1185">Reference proteome</keyword>
<comment type="caution">
    <text evidence="2">The sequence shown here is derived from an EMBL/GenBank/DDBJ whole genome shotgun (WGS) entry which is preliminary data.</text>
</comment>
<reference evidence="2 3" key="1">
    <citation type="submission" date="2020-07" db="EMBL/GenBank/DDBJ databases">
        <title>Sequencing the genomes of 1000 actinobacteria strains.</title>
        <authorList>
            <person name="Klenk H.-P."/>
        </authorList>
    </citation>
    <scope>NUCLEOTIDE SEQUENCE [LARGE SCALE GENOMIC DNA]</scope>
    <source>
        <strain evidence="2 3">DSM 45763</strain>
    </source>
</reference>
<sequence>MTLLMEQTAPWGLSRATTPLPEEDGLYASVQLDPTTQVTRFYDRDGAPVDMGNKVTITKSRGGGNDGSGGSPAVADDSNND</sequence>